<dbReference type="Pfam" id="PF22486">
    <property type="entry name" value="MATH_2"/>
    <property type="match status" value="1"/>
</dbReference>
<evidence type="ECO:0000313" key="4">
    <source>
        <dbReference type="EMBL" id="VAI93054.1"/>
    </source>
</evidence>
<dbReference type="InterPro" id="IPR008974">
    <property type="entry name" value="TRAF-like"/>
</dbReference>
<organism evidence="4 5">
    <name type="scientific">Triticum turgidum subsp. durum</name>
    <name type="common">Durum wheat</name>
    <name type="synonym">Triticum durum</name>
    <dbReference type="NCBI Taxonomy" id="4567"/>
    <lineage>
        <taxon>Eukaryota</taxon>
        <taxon>Viridiplantae</taxon>
        <taxon>Streptophyta</taxon>
        <taxon>Embryophyta</taxon>
        <taxon>Tracheophyta</taxon>
        <taxon>Spermatophyta</taxon>
        <taxon>Magnoliopsida</taxon>
        <taxon>Liliopsida</taxon>
        <taxon>Poales</taxon>
        <taxon>Poaceae</taxon>
        <taxon>BOP clade</taxon>
        <taxon>Pooideae</taxon>
        <taxon>Triticodae</taxon>
        <taxon>Triticeae</taxon>
        <taxon>Triticinae</taxon>
        <taxon>Triticum</taxon>
    </lineage>
</organism>
<feature type="domain" description="MATH" evidence="3">
    <location>
        <begin position="21"/>
        <end position="150"/>
    </location>
</feature>
<gene>
    <name evidence="4" type="ORF">TRITD_7Bv1G216630</name>
</gene>
<dbReference type="SUPFAM" id="SSF54695">
    <property type="entry name" value="POZ domain"/>
    <property type="match status" value="1"/>
</dbReference>
<name>A0A9R1AB66_TRITD</name>
<evidence type="ECO:0000259" key="3">
    <source>
        <dbReference type="PROSITE" id="PS50144"/>
    </source>
</evidence>
<dbReference type="PANTHER" id="PTHR26379">
    <property type="entry name" value="BTB/POZ AND MATH DOMAIN-CONTAINING PROTEIN 1"/>
    <property type="match status" value="1"/>
</dbReference>
<dbReference type="SUPFAM" id="SSF49599">
    <property type="entry name" value="TRAF domain-like"/>
    <property type="match status" value="1"/>
</dbReference>
<dbReference type="PROSITE" id="PS50144">
    <property type="entry name" value="MATH"/>
    <property type="match status" value="1"/>
</dbReference>
<dbReference type="PANTHER" id="PTHR26379:SF343">
    <property type="entry name" value="GENOME ASSEMBLY, CHROMOSOME: II"/>
    <property type="match status" value="1"/>
</dbReference>
<dbReference type="Pfam" id="PF00651">
    <property type="entry name" value="BTB"/>
    <property type="match status" value="1"/>
</dbReference>
<dbReference type="AlphaFoldDB" id="A0A9R1AB66"/>
<feature type="domain" description="BTB" evidence="2">
    <location>
        <begin position="190"/>
        <end position="258"/>
    </location>
</feature>
<keyword evidence="5" id="KW-1185">Reference proteome</keyword>
<sequence>MLASPSPRTMTASACTPETAHGAHLFKINRYSLYRDLGVGRLIESSTFAVGGYHWCVHFYPDGHSGVTKDHVSVFVELKTKNAKARAVFDLRLVDRRTQPYAWPNPSEIDPSEFDSCDDNSACCGFLDFVEKRELKDYILDDVLVIECNIAVIKFKKADVQTTKTKFEVQVPRSNLLDNLGKLLETQEGADVSFKVDGEVLAAHKIILAMQCPVFKAEFYGPMKNKSKHNVNIIEDMQPAVFKALLHFIYTDSLAPMDDLSPQ</sequence>
<dbReference type="OMA" id="TMTASAC"/>
<dbReference type="Gramene" id="TRITD7Bv1G216630.1">
    <property type="protein sequence ID" value="TRITD7Bv1G216630.1"/>
    <property type="gene ID" value="TRITD7Bv1G216630"/>
</dbReference>
<dbReference type="EMBL" id="LT934124">
    <property type="protein sequence ID" value="VAI93054.1"/>
    <property type="molecule type" value="Genomic_DNA"/>
</dbReference>
<evidence type="ECO:0000313" key="5">
    <source>
        <dbReference type="Proteomes" id="UP000324705"/>
    </source>
</evidence>
<dbReference type="Gene3D" id="3.30.710.10">
    <property type="entry name" value="Potassium Channel Kv1.1, Chain A"/>
    <property type="match status" value="1"/>
</dbReference>
<reference evidence="4 5" key="1">
    <citation type="submission" date="2017-09" db="EMBL/GenBank/DDBJ databases">
        <authorList>
            <consortium name="International Durum Wheat Genome Sequencing Consortium (IDWGSC)"/>
            <person name="Milanesi L."/>
        </authorList>
    </citation>
    <scope>NUCLEOTIDE SEQUENCE [LARGE SCALE GENOMIC DNA]</scope>
    <source>
        <strain evidence="5">cv. Svevo</strain>
    </source>
</reference>
<dbReference type="GO" id="GO:0016567">
    <property type="term" value="P:protein ubiquitination"/>
    <property type="evidence" value="ECO:0007669"/>
    <property type="project" value="InterPro"/>
</dbReference>
<evidence type="ECO:0000256" key="1">
    <source>
        <dbReference type="ARBA" id="ARBA00004906"/>
    </source>
</evidence>
<dbReference type="InterPro" id="IPR011333">
    <property type="entry name" value="SKP1/BTB/POZ_sf"/>
</dbReference>
<dbReference type="InterPro" id="IPR002083">
    <property type="entry name" value="MATH/TRAF_dom"/>
</dbReference>
<comment type="pathway">
    <text evidence="1">Protein modification; protein ubiquitination.</text>
</comment>
<accession>A0A9R1AB66</accession>
<dbReference type="Gene3D" id="2.60.210.10">
    <property type="entry name" value="Apoptosis, Tumor Necrosis Factor Receptor Associated Protein 2, Chain A"/>
    <property type="match status" value="1"/>
</dbReference>
<protein>
    <submittedName>
        <fullName evidence="4">Uncharacterized protein</fullName>
    </submittedName>
</protein>
<evidence type="ECO:0000259" key="2">
    <source>
        <dbReference type="PROSITE" id="PS50097"/>
    </source>
</evidence>
<dbReference type="InterPro" id="IPR000210">
    <property type="entry name" value="BTB/POZ_dom"/>
</dbReference>
<proteinExistence type="predicted"/>
<dbReference type="PROSITE" id="PS50097">
    <property type="entry name" value="BTB"/>
    <property type="match status" value="1"/>
</dbReference>
<dbReference type="InterPro" id="IPR045005">
    <property type="entry name" value="BPM1-6"/>
</dbReference>
<dbReference type="CDD" id="cd00121">
    <property type="entry name" value="MATH"/>
    <property type="match status" value="1"/>
</dbReference>
<dbReference type="Proteomes" id="UP000324705">
    <property type="component" value="Chromosome 7B"/>
</dbReference>